<reference evidence="1 2" key="1">
    <citation type="submission" date="2018-06" db="EMBL/GenBank/DDBJ databases">
        <title>Genomic Encyclopedia of Archaeal and Bacterial Type Strains, Phase II (KMG-II): from individual species to whole genera.</title>
        <authorList>
            <person name="Goeker M."/>
        </authorList>
    </citation>
    <scope>NUCLEOTIDE SEQUENCE [LARGE SCALE GENOMIC DNA]</scope>
    <source>
        <strain evidence="1 2">DSM 18710</strain>
    </source>
</reference>
<name>A0ABX9DTP8_9BACT</name>
<sequence>MISGIYYSTYTATLHIRITVLKHTGYKNIKLMQGYTKKDCTLCVYNPFYQ</sequence>
<evidence type="ECO:0000313" key="1">
    <source>
        <dbReference type="EMBL" id="RAS45761.1"/>
    </source>
</evidence>
<gene>
    <name evidence="1" type="ORF">BC673_10963</name>
</gene>
<accession>A0ABX9DTP8</accession>
<proteinExistence type="predicted"/>
<evidence type="ECO:0000313" key="2">
    <source>
        <dbReference type="Proteomes" id="UP000249852"/>
    </source>
</evidence>
<protein>
    <submittedName>
        <fullName evidence="1">Uncharacterized protein</fullName>
    </submittedName>
</protein>
<dbReference type="Proteomes" id="UP000249852">
    <property type="component" value="Unassembled WGS sequence"/>
</dbReference>
<comment type="caution">
    <text evidence="1">The sequence shown here is derived from an EMBL/GenBank/DDBJ whole genome shotgun (WGS) entry which is preliminary data.</text>
</comment>
<keyword evidence="2" id="KW-1185">Reference proteome</keyword>
<organism evidence="1 2">
    <name type="scientific">Prevotella pallens</name>
    <dbReference type="NCBI Taxonomy" id="60133"/>
    <lineage>
        <taxon>Bacteria</taxon>
        <taxon>Pseudomonadati</taxon>
        <taxon>Bacteroidota</taxon>
        <taxon>Bacteroidia</taxon>
        <taxon>Bacteroidales</taxon>
        <taxon>Prevotellaceae</taxon>
        <taxon>Prevotella</taxon>
    </lineage>
</organism>
<dbReference type="EMBL" id="QLTQ01000009">
    <property type="protein sequence ID" value="RAS45761.1"/>
    <property type="molecule type" value="Genomic_DNA"/>
</dbReference>